<accession>A0A1H6DSN2</accession>
<gene>
    <name evidence="1" type="ORF">SAMN05444920_106210</name>
</gene>
<dbReference type="Proteomes" id="UP000236732">
    <property type="component" value="Unassembled WGS sequence"/>
</dbReference>
<sequence>MTPAVKTSDCLESHLIDLTDVPLGALWEVNGLEAVIVALREHLTDNAAPLCEGSMAALCGSVPVTAPSTPFATLDQT</sequence>
<keyword evidence="2" id="KW-1185">Reference proteome</keyword>
<proteinExistence type="predicted"/>
<organism evidence="1 2">
    <name type="scientific">Nonomuraea solani</name>
    <dbReference type="NCBI Taxonomy" id="1144553"/>
    <lineage>
        <taxon>Bacteria</taxon>
        <taxon>Bacillati</taxon>
        <taxon>Actinomycetota</taxon>
        <taxon>Actinomycetes</taxon>
        <taxon>Streptosporangiales</taxon>
        <taxon>Streptosporangiaceae</taxon>
        <taxon>Nonomuraea</taxon>
    </lineage>
</organism>
<reference evidence="1 2" key="1">
    <citation type="submission" date="2016-10" db="EMBL/GenBank/DDBJ databases">
        <authorList>
            <person name="de Groot N.N."/>
        </authorList>
    </citation>
    <scope>NUCLEOTIDE SEQUENCE [LARGE SCALE GENOMIC DNA]</scope>
    <source>
        <strain evidence="1 2">CGMCC 4.7037</strain>
    </source>
</reference>
<evidence type="ECO:0000313" key="2">
    <source>
        <dbReference type="Proteomes" id="UP000236732"/>
    </source>
</evidence>
<protein>
    <submittedName>
        <fullName evidence="1">Uncharacterized protein</fullName>
    </submittedName>
</protein>
<evidence type="ECO:0000313" key="1">
    <source>
        <dbReference type="EMBL" id="SEG88259.1"/>
    </source>
</evidence>
<dbReference type="RefSeq" id="WP_103958140.1">
    <property type="nucleotide sequence ID" value="NZ_FNVT01000006.1"/>
</dbReference>
<dbReference type="EMBL" id="FNVT01000006">
    <property type="protein sequence ID" value="SEG88259.1"/>
    <property type="molecule type" value="Genomic_DNA"/>
</dbReference>
<dbReference type="OrthoDB" id="4261126at2"/>
<dbReference type="AlphaFoldDB" id="A0A1H6DSN2"/>
<name>A0A1H6DSN2_9ACTN</name>